<sequence>MLPEVEEKGEVAPAEAEQYESNSDEDTDGYEIMKEDIVQAATWPEKVKMSLRDRKIAERKRWLEVMAIPLAVGLTPCEKYTLAASKKFKGRQKAALQPTSLQRLNARIARAKKVTRVTVRPSISPLLSTAVTDIMDAATGSGK</sequence>
<evidence type="ECO:0000313" key="2">
    <source>
        <dbReference type="EMBL" id="ODM90923.1"/>
    </source>
</evidence>
<dbReference type="EMBL" id="LJIJ01001741">
    <property type="protein sequence ID" value="ODM90923.1"/>
    <property type="molecule type" value="Genomic_DNA"/>
</dbReference>
<proteinExistence type="predicted"/>
<gene>
    <name evidence="2" type="ORF">Ocin01_15756</name>
</gene>
<dbReference type="AlphaFoldDB" id="A0A1D2MD88"/>
<protein>
    <submittedName>
        <fullName evidence="2">Uncharacterized protein</fullName>
    </submittedName>
</protein>
<keyword evidence="3" id="KW-1185">Reference proteome</keyword>
<reference evidence="2 3" key="1">
    <citation type="journal article" date="2016" name="Genome Biol. Evol.">
        <title>Gene Family Evolution Reflects Adaptation to Soil Environmental Stressors in the Genome of the Collembolan Orchesella cincta.</title>
        <authorList>
            <person name="Faddeeva-Vakhrusheva A."/>
            <person name="Derks M.F."/>
            <person name="Anvar S.Y."/>
            <person name="Agamennone V."/>
            <person name="Suring W."/>
            <person name="Smit S."/>
            <person name="van Straalen N.M."/>
            <person name="Roelofs D."/>
        </authorList>
    </citation>
    <scope>NUCLEOTIDE SEQUENCE [LARGE SCALE GENOMIC DNA]</scope>
    <source>
        <tissue evidence="2">Mixed pool</tissue>
    </source>
</reference>
<comment type="caution">
    <text evidence="2">The sequence shown here is derived from an EMBL/GenBank/DDBJ whole genome shotgun (WGS) entry which is preliminary data.</text>
</comment>
<feature type="region of interest" description="Disordered" evidence="1">
    <location>
        <begin position="1"/>
        <end position="29"/>
    </location>
</feature>
<evidence type="ECO:0000256" key="1">
    <source>
        <dbReference type="SAM" id="MobiDB-lite"/>
    </source>
</evidence>
<accession>A0A1D2MD88</accession>
<evidence type="ECO:0000313" key="3">
    <source>
        <dbReference type="Proteomes" id="UP000094527"/>
    </source>
</evidence>
<dbReference type="Proteomes" id="UP000094527">
    <property type="component" value="Unassembled WGS sequence"/>
</dbReference>
<name>A0A1D2MD88_ORCCI</name>
<organism evidence="2 3">
    <name type="scientific">Orchesella cincta</name>
    <name type="common">Springtail</name>
    <name type="synonym">Podura cincta</name>
    <dbReference type="NCBI Taxonomy" id="48709"/>
    <lineage>
        <taxon>Eukaryota</taxon>
        <taxon>Metazoa</taxon>
        <taxon>Ecdysozoa</taxon>
        <taxon>Arthropoda</taxon>
        <taxon>Hexapoda</taxon>
        <taxon>Collembola</taxon>
        <taxon>Entomobryomorpha</taxon>
        <taxon>Entomobryoidea</taxon>
        <taxon>Orchesellidae</taxon>
        <taxon>Orchesellinae</taxon>
        <taxon>Orchesella</taxon>
    </lineage>
</organism>
<feature type="compositionally biased region" description="Basic and acidic residues" evidence="1">
    <location>
        <begin position="1"/>
        <end position="10"/>
    </location>
</feature>